<reference evidence="1 2" key="1">
    <citation type="journal article" date="2022" name="bioRxiv">
        <title>The genome of the oomycete Peronosclerospora sorghi, a cosmopolitan pathogen of maize and sorghum, is inflated with dispersed pseudogenes.</title>
        <authorList>
            <person name="Fletcher K."/>
            <person name="Martin F."/>
            <person name="Isakeit T."/>
            <person name="Cavanaugh K."/>
            <person name="Magill C."/>
            <person name="Michelmore R."/>
        </authorList>
    </citation>
    <scope>NUCLEOTIDE SEQUENCE [LARGE SCALE GENOMIC DNA]</scope>
    <source>
        <strain evidence="1">P6</strain>
    </source>
</reference>
<evidence type="ECO:0000313" key="2">
    <source>
        <dbReference type="Proteomes" id="UP001163321"/>
    </source>
</evidence>
<keyword evidence="2" id="KW-1185">Reference proteome</keyword>
<dbReference type="EMBL" id="CM047583">
    <property type="protein sequence ID" value="KAI9913958.1"/>
    <property type="molecule type" value="Genomic_DNA"/>
</dbReference>
<proteinExistence type="predicted"/>
<protein>
    <submittedName>
        <fullName evidence="1">Uncharacterized protein</fullName>
    </submittedName>
</protein>
<organism evidence="1 2">
    <name type="scientific">Peronosclerospora sorghi</name>
    <dbReference type="NCBI Taxonomy" id="230839"/>
    <lineage>
        <taxon>Eukaryota</taxon>
        <taxon>Sar</taxon>
        <taxon>Stramenopiles</taxon>
        <taxon>Oomycota</taxon>
        <taxon>Peronosporomycetes</taxon>
        <taxon>Peronosporales</taxon>
        <taxon>Peronosporaceae</taxon>
        <taxon>Peronosclerospora</taxon>
    </lineage>
</organism>
<accession>A0ACC0W570</accession>
<comment type="caution">
    <text evidence="1">The sequence shown here is derived from an EMBL/GenBank/DDBJ whole genome shotgun (WGS) entry which is preliminary data.</text>
</comment>
<dbReference type="Proteomes" id="UP001163321">
    <property type="component" value="Chromosome 4"/>
</dbReference>
<evidence type="ECO:0000313" key="1">
    <source>
        <dbReference type="EMBL" id="KAI9913958.1"/>
    </source>
</evidence>
<gene>
    <name evidence="1" type="ORF">PsorP6_006400</name>
</gene>
<sequence>MESRHLPHRRLDFSMLTSMPERMRLLPTDRPFGCDAGGFNTGRPERFDVVEEAPELKEGSGFEEGSAFEEGSELEATTAASRTEADRWRHLCGK</sequence>
<name>A0ACC0W570_9STRA</name>